<name>A0ABW0MZ80_9ACTN</name>
<reference evidence="2" key="1">
    <citation type="journal article" date="2019" name="Int. J. Syst. Evol. Microbiol.">
        <title>The Global Catalogue of Microorganisms (GCM) 10K type strain sequencing project: providing services to taxonomists for standard genome sequencing and annotation.</title>
        <authorList>
            <consortium name="The Broad Institute Genomics Platform"/>
            <consortium name="The Broad Institute Genome Sequencing Center for Infectious Disease"/>
            <person name="Wu L."/>
            <person name="Ma J."/>
        </authorList>
    </citation>
    <scope>NUCLEOTIDE SEQUENCE [LARGE SCALE GENOMIC DNA]</scope>
    <source>
        <strain evidence="2">KACC 13778</strain>
    </source>
</reference>
<dbReference type="EMBL" id="JBHSMD010000001">
    <property type="protein sequence ID" value="MFC5492277.1"/>
    <property type="molecule type" value="Genomic_DNA"/>
</dbReference>
<proteinExistence type="predicted"/>
<accession>A0ABW0MZ80</accession>
<organism evidence="1 2">
    <name type="scientific">Nocardioides caricicola</name>
    <dbReference type="NCBI Taxonomy" id="634770"/>
    <lineage>
        <taxon>Bacteria</taxon>
        <taxon>Bacillati</taxon>
        <taxon>Actinomycetota</taxon>
        <taxon>Actinomycetes</taxon>
        <taxon>Propionibacteriales</taxon>
        <taxon>Nocardioidaceae</taxon>
        <taxon>Nocardioides</taxon>
    </lineage>
</organism>
<dbReference type="Proteomes" id="UP001595956">
    <property type="component" value="Unassembled WGS sequence"/>
</dbReference>
<sequence length="143" mass="15269">MTETRLCQVPTARQTWSLADAMADVLSDVLCGASARPGDVVGALGWRYREGVIGSADSTVESLLVPLLGGGFSVVVNAQRSPSPARALWLTAHEIGHSFFYVPGTPPRRIIAVTPEEERFCDEFADRLTAANRGFAAPVARVA</sequence>
<keyword evidence="2" id="KW-1185">Reference proteome</keyword>
<evidence type="ECO:0000313" key="1">
    <source>
        <dbReference type="EMBL" id="MFC5492277.1"/>
    </source>
</evidence>
<gene>
    <name evidence="1" type="ORF">ACFPKY_04155</name>
</gene>
<protein>
    <submittedName>
        <fullName evidence="1">ImmA/IrrE family metallo-endopeptidase</fullName>
    </submittedName>
</protein>
<dbReference type="RefSeq" id="WP_345176732.1">
    <property type="nucleotide sequence ID" value="NZ_BAABFQ010000006.1"/>
</dbReference>
<evidence type="ECO:0000313" key="2">
    <source>
        <dbReference type="Proteomes" id="UP001595956"/>
    </source>
</evidence>
<comment type="caution">
    <text evidence="1">The sequence shown here is derived from an EMBL/GenBank/DDBJ whole genome shotgun (WGS) entry which is preliminary data.</text>
</comment>